<dbReference type="InterPro" id="IPR008927">
    <property type="entry name" value="6-PGluconate_DH-like_C_sf"/>
</dbReference>
<dbReference type="Gene3D" id="3.40.50.720">
    <property type="entry name" value="NAD(P)-binding Rossmann-like Domain"/>
    <property type="match status" value="1"/>
</dbReference>
<keyword evidence="4" id="KW-1185">Reference proteome</keyword>
<protein>
    <recommendedName>
        <fullName evidence="5">Phosphogluconate dehydrogenase</fullName>
    </recommendedName>
</protein>
<sequence>MKRIGFLGFGEAARAFRASLAARDPALRFLAYDILLREEAAAPQMRAAMAAEGVAACDPAGLAEADWLFSAVTADQSVAALREVAPYLRQGQLVIDINSVSPARKRESAAMAGARSAAYLDMAVMAPVHPHGHRTPVLIAGEAAHQAGPELARLGFDFDVAGPHVGQATGIKLVRSLFVKGLEAITVETLLAAQAAGCLDQILQSLGRSFPGLGWPDFAAYEFERTLRHGRRRAAEMRESAAAMRELGLSGDMAEAIAGVQDQMGAAPAPPPAADNLAEGIGAVFAARNVKGGKAS</sequence>
<evidence type="ECO:0000313" key="4">
    <source>
        <dbReference type="Proteomes" id="UP001342418"/>
    </source>
</evidence>
<accession>A0ABY5MIS7</accession>
<dbReference type="Pfam" id="PF09130">
    <property type="entry name" value="DUF1932"/>
    <property type="match status" value="1"/>
</dbReference>
<dbReference type="Pfam" id="PF03807">
    <property type="entry name" value="F420_oxidored"/>
    <property type="match status" value="1"/>
</dbReference>
<feature type="domain" description="Phosphogluconate dehydrogenase NAD-binding putative C-terminal" evidence="2">
    <location>
        <begin position="193"/>
        <end position="263"/>
    </location>
</feature>
<dbReference type="InterPro" id="IPR015814">
    <property type="entry name" value="Pgluconate_DH_NAD-bd_C"/>
</dbReference>
<dbReference type="InterPro" id="IPR013328">
    <property type="entry name" value="6PGD_dom2"/>
</dbReference>
<dbReference type="SUPFAM" id="SSF48179">
    <property type="entry name" value="6-phosphogluconate dehydrogenase C-terminal domain-like"/>
    <property type="match status" value="1"/>
</dbReference>
<evidence type="ECO:0008006" key="5">
    <source>
        <dbReference type="Google" id="ProtNLM"/>
    </source>
</evidence>
<dbReference type="Proteomes" id="UP001342418">
    <property type="component" value="Chromosome"/>
</dbReference>
<dbReference type="SUPFAM" id="SSF51735">
    <property type="entry name" value="NAD(P)-binding Rossmann-fold domains"/>
    <property type="match status" value="1"/>
</dbReference>
<evidence type="ECO:0000259" key="2">
    <source>
        <dbReference type="Pfam" id="PF09130"/>
    </source>
</evidence>
<gene>
    <name evidence="3" type="ORF">NTH_01139</name>
</gene>
<feature type="domain" description="Pyrroline-5-carboxylate reductase catalytic N-terminal" evidence="1">
    <location>
        <begin position="3"/>
        <end position="97"/>
    </location>
</feature>
<evidence type="ECO:0000313" key="3">
    <source>
        <dbReference type="EMBL" id="UUP16692.1"/>
    </source>
</evidence>
<proteinExistence type="predicted"/>
<organism evidence="3 4">
    <name type="scientific">Nitratireductor thuwali</name>
    <dbReference type="NCBI Taxonomy" id="2267699"/>
    <lineage>
        <taxon>Bacteria</taxon>
        <taxon>Pseudomonadati</taxon>
        <taxon>Pseudomonadota</taxon>
        <taxon>Alphaproteobacteria</taxon>
        <taxon>Hyphomicrobiales</taxon>
        <taxon>Phyllobacteriaceae</taxon>
        <taxon>Nitratireductor</taxon>
    </lineage>
</organism>
<dbReference type="RefSeq" id="WP_338529098.1">
    <property type="nucleotide sequence ID" value="NZ_CP030941.1"/>
</dbReference>
<dbReference type="InterPro" id="IPR036291">
    <property type="entry name" value="NAD(P)-bd_dom_sf"/>
</dbReference>
<dbReference type="Gene3D" id="1.10.1040.10">
    <property type="entry name" value="N-(1-d-carboxylethyl)-l-norvaline Dehydrogenase, domain 2"/>
    <property type="match status" value="1"/>
</dbReference>
<evidence type="ECO:0000259" key="1">
    <source>
        <dbReference type="Pfam" id="PF03807"/>
    </source>
</evidence>
<name>A0ABY5MIS7_9HYPH</name>
<reference evidence="3 4" key="1">
    <citation type="submission" date="2018-07" db="EMBL/GenBank/DDBJ databases">
        <title>Genome sequence of Nitratireductor thuwali#1536.</title>
        <authorList>
            <person name="Michoud G."/>
            <person name="Merlino G."/>
            <person name="Sefrji F.O."/>
            <person name="Daffonchio D."/>
        </authorList>
    </citation>
    <scope>NUCLEOTIDE SEQUENCE [LARGE SCALE GENOMIC DNA]</scope>
    <source>
        <strain evidence="4">Nit1536</strain>
    </source>
</reference>
<dbReference type="InterPro" id="IPR028939">
    <property type="entry name" value="P5C_Rdtase_cat_N"/>
</dbReference>
<dbReference type="EMBL" id="CP030941">
    <property type="protein sequence ID" value="UUP16692.1"/>
    <property type="molecule type" value="Genomic_DNA"/>
</dbReference>